<feature type="domain" description="Nudix hydrolase" evidence="7">
    <location>
        <begin position="57"/>
        <end position="193"/>
    </location>
</feature>
<evidence type="ECO:0000313" key="8">
    <source>
        <dbReference type="EMBL" id="MBH0236662.1"/>
    </source>
</evidence>
<dbReference type="PANTHER" id="PTHR12992:SF11">
    <property type="entry name" value="MITOCHONDRIAL COENZYME A DIPHOSPHATASE NUDT8"/>
    <property type="match status" value="1"/>
</dbReference>
<dbReference type="PANTHER" id="PTHR12992">
    <property type="entry name" value="NUDIX HYDROLASE"/>
    <property type="match status" value="1"/>
</dbReference>
<dbReference type="EMBL" id="JADZLT010000040">
    <property type="protein sequence ID" value="MBH0236662.1"/>
    <property type="molecule type" value="Genomic_DNA"/>
</dbReference>
<evidence type="ECO:0000313" key="9">
    <source>
        <dbReference type="Proteomes" id="UP000631694"/>
    </source>
</evidence>
<sequence length="220" mass="24032">MSHSQPAGLPAVDFSADALRRRAARMHPLSGGTIPQRLHGDHVTEPSLAPLVEGRVLRPAAVLIALVLDPAGTSVLLTRRTDHLRSHAGQIAFPGGKIDPEDDGPLDAALREAEEEIGLDRRLVEPLGRLDSYVSNTGFEIVPVVGLVEAAPPLTPNPDEVADVFAVPLGFLMAPENHLLESREFRGAMRRYYAMPYEQRRIWGVTAGILRLLYEQVFAE</sequence>
<dbReference type="PROSITE" id="PS51462">
    <property type="entry name" value="NUDIX"/>
    <property type="match status" value="1"/>
</dbReference>
<evidence type="ECO:0000256" key="6">
    <source>
        <dbReference type="ARBA" id="ARBA00023211"/>
    </source>
</evidence>
<evidence type="ECO:0000256" key="5">
    <source>
        <dbReference type="ARBA" id="ARBA00022842"/>
    </source>
</evidence>
<keyword evidence="4" id="KW-0378">Hydrolase</keyword>
<dbReference type="NCBIfam" id="NF007980">
    <property type="entry name" value="PRK10707.1"/>
    <property type="match status" value="1"/>
</dbReference>
<reference evidence="8" key="1">
    <citation type="submission" date="2020-12" db="EMBL/GenBank/DDBJ databases">
        <title>Methylobrevis albus sp. nov., isolated from fresh water lack sediment.</title>
        <authorList>
            <person name="Zou Q."/>
        </authorList>
    </citation>
    <scope>NUCLEOTIDE SEQUENCE</scope>
    <source>
        <strain evidence="8">L22</strain>
    </source>
</reference>
<accession>A0A931MX81</accession>
<dbReference type="SUPFAM" id="SSF55811">
    <property type="entry name" value="Nudix"/>
    <property type="match status" value="1"/>
</dbReference>
<evidence type="ECO:0000256" key="3">
    <source>
        <dbReference type="ARBA" id="ARBA00022723"/>
    </source>
</evidence>
<dbReference type="RefSeq" id="WP_197309765.1">
    <property type="nucleotide sequence ID" value="NZ_JADZLT010000040.1"/>
</dbReference>
<protein>
    <submittedName>
        <fullName evidence="8">CoA pyrophosphatase</fullName>
    </submittedName>
</protein>
<gene>
    <name evidence="8" type="ORF">I5731_02405</name>
</gene>
<evidence type="ECO:0000256" key="4">
    <source>
        <dbReference type="ARBA" id="ARBA00022801"/>
    </source>
</evidence>
<evidence type="ECO:0000259" key="7">
    <source>
        <dbReference type="PROSITE" id="PS51462"/>
    </source>
</evidence>
<organism evidence="8 9">
    <name type="scientific">Methylobrevis albus</name>
    <dbReference type="NCBI Taxonomy" id="2793297"/>
    <lineage>
        <taxon>Bacteria</taxon>
        <taxon>Pseudomonadati</taxon>
        <taxon>Pseudomonadota</taxon>
        <taxon>Alphaproteobacteria</taxon>
        <taxon>Hyphomicrobiales</taxon>
        <taxon>Pleomorphomonadaceae</taxon>
        <taxon>Methylobrevis</taxon>
    </lineage>
</organism>
<evidence type="ECO:0000256" key="1">
    <source>
        <dbReference type="ARBA" id="ARBA00001936"/>
    </source>
</evidence>
<keyword evidence="9" id="KW-1185">Reference proteome</keyword>
<dbReference type="Pfam" id="PF00293">
    <property type="entry name" value="NUDIX"/>
    <property type="match status" value="1"/>
</dbReference>
<dbReference type="InterPro" id="IPR015797">
    <property type="entry name" value="NUDIX_hydrolase-like_dom_sf"/>
</dbReference>
<keyword evidence="6" id="KW-0464">Manganese</keyword>
<comment type="cofactor">
    <cofactor evidence="1">
        <name>Mn(2+)</name>
        <dbReference type="ChEBI" id="CHEBI:29035"/>
    </cofactor>
</comment>
<dbReference type="Proteomes" id="UP000631694">
    <property type="component" value="Unassembled WGS sequence"/>
</dbReference>
<dbReference type="GO" id="GO:0010945">
    <property type="term" value="F:coenzyme A diphosphatase activity"/>
    <property type="evidence" value="ECO:0007669"/>
    <property type="project" value="InterPro"/>
</dbReference>
<proteinExistence type="predicted"/>
<keyword evidence="5" id="KW-0460">Magnesium</keyword>
<name>A0A931MX81_9HYPH</name>
<dbReference type="InterPro" id="IPR000086">
    <property type="entry name" value="NUDIX_hydrolase_dom"/>
</dbReference>
<keyword evidence="3" id="KW-0479">Metal-binding</keyword>
<dbReference type="CDD" id="cd03426">
    <property type="entry name" value="NUDIX_CoAse_Nudt7"/>
    <property type="match status" value="1"/>
</dbReference>
<dbReference type="AlphaFoldDB" id="A0A931MX81"/>
<dbReference type="GO" id="GO:0046872">
    <property type="term" value="F:metal ion binding"/>
    <property type="evidence" value="ECO:0007669"/>
    <property type="project" value="UniProtKB-KW"/>
</dbReference>
<evidence type="ECO:0000256" key="2">
    <source>
        <dbReference type="ARBA" id="ARBA00001946"/>
    </source>
</evidence>
<dbReference type="Gene3D" id="3.90.79.10">
    <property type="entry name" value="Nucleoside Triphosphate Pyrophosphohydrolase"/>
    <property type="match status" value="1"/>
</dbReference>
<comment type="cofactor">
    <cofactor evidence="2">
        <name>Mg(2+)</name>
        <dbReference type="ChEBI" id="CHEBI:18420"/>
    </cofactor>
</comment>
<comment type="caution">
    <text evidence="8">The sequence shown here is derived from an EMBL/GenBank/DDBJ whole genome shotgun (WGS) entry which is preliminary data.</text>
</comment>
<dbReference type="InterPro" id="IPR045121">
    <property type="entry name" value="CoAse"/>
</dbReference>